<keyword evidence="2" id="KW-1185">Reference proteome</keyword>
<organism evidence="1 2">
    <name type="scientific">Actinacidiphila yanglinensis</name>
    <dbReference type="NCBI Taxonomy" id="310779"/>
    <lineage>
        <taxon>Bacteria</taxon>
        <taxon>Bacillati</taxon>
        <taxon>Actinomycetota</taxon>
        <taxon>Actinomycetes</taxon>
        <taxon>Kitasatosporales</taxon>
        <taxon>Streptomycetaceae</taxon>
        <taxon>Actinacidiphila</taxon>
    </lineage>
</organism>
<sequence length="156" mass="17479">MAIRHQLIERTPEQVWAVLADPRRYHEWVVGVAGSASSKGEWPRLGADLVYQVALGPWKGHGRTVVRRSEAPHLLELEADSGPFGSARIALEVRPWGEQDSGVIIDEHPLRGAAGSLHNVVVDAFLQLRHRSMLKRLADVVEKRTPRDREPLHTVK</sequence>
<evidence type="ECO:0000313" key="2">
    <source>
        <dbReference type="Proteomes" id="UP000236754"/>
    </source>
</evidence>
<gene>
    <name evidence="1" type="ORF">SAMN05216223_1154</name>
</gene>
<dbReference type="InterPro" id="IPR023393">
    <property type="entry name" value="START-like_dom_sf"/>
</dbReference>
<protein>
    <submittedName>
        <fullName evidence="1">Polyketide cyclase / dehydrase and lipid transport</fullName>
    </submittedName>
</protein>
<dbReference type="SUPFAM" id="SSF55961">
    <property type="entry name" value="Bet v1-like"/>
    <property type="match status" value="1"/>
</dbReference>
<dbReference type="InterPro" id="IPR019587">
    <property type="entry name" value="Polyketide_cyclase/dehydratase"/>
</dbReference>
<accession>A0A1H6DFW0</accession>
<dbReference type="RefSeq" id="WP_103888858.1">
    <property type="nucleotide sequence ID" value="NZ_FNVU01000015.1"/>
</dbReference>
<dbReference type="Proteomes" id="UP000236754">
    <property type="component" value="Unassembled WGS sequence"/>
</dbReference>
<reference evidence="1 2" key="1">
    <citation type="submission" date="2016-10" db="EMBL/GenBank/DDBJ databases">
        <authorList>
            <person name="de Groot N.N."/>
        </authorList>
    </citation>
    <scope>NUCLEOTIDE SEQUENCE [LARGE SCALE GENOMIC DNA]</scope>
    <source>
        <strain evidence="1 2">CGMCC 4.2023</strain>
    </source>
</reference>
<evidence type="ECO:0000313" key="1">
    <source>
        <dbReference type="EMBL" id="SEG84081.1"/>
    </source>
</evidence>
<dbReference type="OrthoDB" id="4483486at2"/>
<proteinExistence type="predicted"/>
<dbReference type="EMBL" id="FNVU01000015">
    <property type="protein sequence ID" value="SEG84081.1"/>
    <property type="molecule type" value="Genomic_DNA"/>
</dbReference>
<dbReference type="Gene3D" id="3.30.530.20">
    <property type="match status" value="1"/>
</dbReference>
<dbReference type="Pfam" id="PF10604">
    <property type="entry name" value="Polyketide_cyc2"/>
    <property type="match status" value="1"/>
</dbReference>
<name>A0A1H6DFW0_9ACTN</name>
<dbReference type="AlphaFoldDB" id="A0A1H6DFW0"/>
<dbReference type="CDD" id="cd07812">
    <property type="entry name" value="SRPBCC"/>
    <property type="match status" value="1"/>
</dbReference>